<organism evidence="2 3">
    <name type="scientific">Kribbella albertanoniae</name>
    <dbReference type="NCBI Taxonomy" id="1266829"/>
    <lineage>
        <taxon>Bacteria</taxon>
        <taxon>Bacillati</taxon>
        <taxon>Actinomycetota</taxon>
        <taxon>Actinomycetes</taxon>
        <taxon>Propionibacteriales</taxon>
        <taxon>Kribbellaceae</taxon>
        <taxon>Kribbella</taxon>
    </lineage>
</organism>
<dbReference type="AlphaFoldDB" id="A0A4R4NXV4"/>
<dbReference type="InterPro" id="IPR008538">
    <property type="entry name" value="Uma2"/>
</dbReference>
<gene>
    <name evidence="2" type="ORF">E1261_43265</name>
</gene>
<name>A0A4R4NXV4_9ACTN</name>
<dbReference type="InterPro" id="IPR011335">
    <property type="entry name" value="Restrct_endonuc-II-like"/>
</dbReference>
<dbReference type="EMBL" id="SMKA01000424">
    <property type="protein sequence ID" value="TDC14385.1"/>
    <property type="molecule type" value="Genomic_DNA"/>
</dbReference>
<accession>A0A4R4NXV4</accession>
<proteinExistence type="predicted"/>
<dbReference type="SUPFAM" id="SSF52980">
    <property type="entry name" value="Restriction endonuclease-like"/>
    <property type="match status" value="1"/>
</dbReference>
<dbReference type="PANTHER" id="PTHR34107">
    <property type="entry name" value="SLL0198 PROTEIN-RELATED"/>
    <property type="match status" value="1"/>
</dbReference>
<comment type="caution">
    <text evidence="2">The sequence shown here is derived from an EMBL/GenBank/DDBJ whole genome shotgun (WGS) entry which is preliminary data.</text>
</comment>
<dbReference type="OrthoDB" id="9799703at2"/>
<dbReference type="Proteomes" id="UP000295075">
    <property type="component" value="Unassembled WGS sequence"/>
</dbReference>
<reference evidence="2 3" key="1">
    <citation type="submission" date="2019-03" db="EMBL/GenBank/DDBJ databases">
        <title>Draft genome sequences of novel Actinobacteria.</title>
        <authorList>
            <person name="Sahin N."/>
            <person name="Ay H."/>
            <person name="Saygin H."/>
        </authorList>
    </citation>
    <scope>NUCLEOTIDE SEQUENCE [LARGE SCALE GENOMIC DNA]</scope>
    <source>
        <strain evidence="2 3">JCM 30547</strain>
    </source>
</reference>
<feature type="domain" description="Putative restriction endonuclease" evidence="1">
    <location>
        <begin position="14"/>
        <end position="169"/>
    </location>
</feature>
<sequence length="180" mass="20373">MVSVETIEPRLTLAEFDALPDDGEWRELLDGRVLVTPAPRPIHQTAAGNLYTLLRAARTPDLLVYFAPFDYRPGGPNSLQPDVLVCHRQDVGPQGVQRPLLLAVEVASPSTRHQDVMRKRLLYEAHGVQSYWIFEPEDAVLVVLELKNGQFVDRVFKDDEVFEAELPYPVQIVPAELLEY</sequence>
<keyword evidence="2" id="KW-0378">Hydrolase</keyword>
<dbReference type="PANTHER" id="PTHR34107:SF2">
    <property type="entry name" value="SLL0888 PROTEIN"/>
    <property type="match status" value="1"/>
</dbReference>
<keyword evidence="3" id="KW-1185">Reference proteome</keyword>
<dbReference type="GO" id="GO:0004519">
    <property type="term" value="F:endonuclease activity"/>
    <property type="evidence" value="ECO:0007669"/>
    <property type="project" value="UniProtKB-KW"/>
</dbReference>
<dbReference type="InterPro" id="IPR012296">
    <property type="entry name" value="Nuclease_put_TT1808"/>
</dbReference>
<evidence type="ECO:0000313" key="2">
    <source>
        <dbReference type="EMBL" id="TDC14385.1"/>
    </source>
</evidence>
<dbReference type="CDD" id="cd06260">
    <property type="entry name" value="DUF820-like"/>
    <property type="match status" value="1"/>
</dbReference>
<keyword evidence="2" id="KW-0540">Nuclease</keyword>
<dbReference type="Pfam" id="PF05685">
    <property type="entry name" value="Uma2"/>
    <property type="match status" value="1"/>
</dbReference>
<evidence type="ECO:0000313" key="3">
    <source>
        <dbReference type="Proteomes" id="UP000295075"/>
    </source>
</evidence>
<protein>
    <submittedName>
        <fullName evidence="2">Uma2 family endonuclease</fullName>
    </submittedName>
</protein>
<evidence type="ECO:0000259" key="1">
    <source>
        <dbReference type="Pfam" id="PF05685"/>
    </source>
</evidence>
<keyword evidence="2" id="KW-0255">Endonuclease</keyword>
<dbReference type="Gene3D" id="3.90.1570.10">
    <property type="entry name" value="tt1808, chain A"/>
    <property type="match status" value="1"/>
</dbReference>